<feature type="transmembrane region" description="Helical" evidence="2">
    <location>
        <begin position="106"/>
        <end position="124"/>
    </location>
</feature>
<feature type="transmembrane region" description="Helical" evidence="2">
    <location>
        <begin position="77"/>
        <end position="99"/>
    </location>
</feature>
<feature type="transmembrane region" description="Helical" evidence="2">
    <location>
        <begin position="202"/>
        <end position="227"/>
    </location>
</feature>
<feature type="transmembrane region" description="Helical" evidence="2">
    <location>
        <begin position="45"/>
        <end position="65"/>
    </location>
</feature>
<feature type="transmembrane region" description="Helical" evidence="2">
    <location>
        <begin position="523"/>
        <end position="544"/>
    </location>
</feature>
<feature type="transmembrane region" description="Helical" evidence="2">
    <location>
        <begin position="623"/>
        <end position="645"/>
    </location>
</feature>
<feature type="transmembrane region" description="Helical" evidence="2">
    <location>
        <begin position="159"/>
        <end position="181"/>
    </location>
</feature>
<dbReference type="EMBL" id="JANFQF010000002">
    <property type="protein sequence ID" value="MCQ4118184.1"/>
    <property type="molecule type" value="Genomic_DNA"/>
</dbReference>
<comment type="caution">
    <text evidence="3">The sequence shown here is derived from an EMBL/GenBank/DDBJ whole genome shotgun (WGS) entry which is preliminary data.</text>
</comment>
<keyword evidence="2" id="KW-0472">Membrane</keyword>
<reference evidence="3 4" key="1">
    <citation type="submission" date="2022-07" db="EMBL/GenBank/DDBJ databases">
        <title>Degradation activity of malathion, p-nitrophenol and potential low-temperature adaptation strategy of Rhodococcus sp. FXJ9.536.</title>
        <authorList>
            <person name="Huang J."/>
            <person name="Huang Y."/>
        </authorList>
    </citation>
    <scope>NUCLEOTIDE SEQUENCE [LARGE SCALE GENOMIC DNA]</scope>
    <source>
        <strain evidence="3 4">FXJ9.536</strain>
    </source>
</reference>
<dbReference type="Proteomes" id="UP001524501">
    <property type="component" value="Unassembled WGS sequence"/>
</dbReference>
<name>A0ABT1Q7F5_9NOCA</name>
<keyword evidence="2" id="KW-0812">Transmembrane</keyword>
<feature type="transmembrane region" description="Helical" evidence="2">
    <location>
        <begin position="419"/>
        <end position="440"/>
    </location>
</feature>
<feature type="compositionally biased region" description="Low complexity" evidence="1">
    <location>
        <begin position="19"/>
        <end position="29"/>
    </location>
</feature>
<keyword evidence="2" id="KW-1133">Transmembrane helix</keyword>
<evidence type="ECO:0000256" key="1">
    <source>
        <dbReference type="SAM" id="MobiDB-lite"/>
    </source>
</evidence>
<evidence type="ECO:0000313" key="3">
    <source>
        <dbReference type="EMBL" id="MCQ4118184.1"/>
    </source>
</evidence>
<protein>
    <submittedName>
        <fullName evidence="3">Uncharacterized protein</fullName>
    </submittedName>
</protein>
<keyword evidence="4" id="KW-1185">Reference proteome</keyword>
<feature type="transmembrane region" description="Helical" evidence="2">
    <location>
        <begin position="385"/>
        <end position="407"/>
    </location>
</feature>
<proteinExistence type="predicted"/>
<dbReference type="RefSeq" id="WP_255965518.1">
    <property type="nucleotide sequence ID" value="NZ_JANFQF010000002.1"/>
</dbReference>
<feature type="transmembrane region" description="Helical" evidence="2">
    <location>
        <begin position="568"/>
        <end position="586"/>
    </location>
</feature>
<feature type="transmembrane region" description="Helical" evidence="2">
    <location>
        <begin position="308"/>
        <end position="327"/>
    </location>
</feature>
<feature type="transmembrane region" description="Helical" evidence="2">
    <location>
        <begin position="274"/>
        <end position="296"/>
    </location>
</feature>
<evidence type="ECO:0000313" key="4">
    <source>
        <dbReference type="Proteomes" id="UP001524501"/>
    </source>
</evidence>
<feature type="transmembrane region" description="Helical" evidence="2">
    <location>
        <begin position="247"/>
        <end position="267"/>
    </location>
</feature>
<organism evidence="3 4">
    <name type="scientific">Rhodococcus tibetensis</name>
    <dbReference type="NCBI Taxonomy" id="2965064"/>
    <lineage>
        <taxon>Bacteria</taxon>
        <taxon>Bacillati</taxon>
        <taxon>Actinomycetota</taxon>
        <taxon>Actinomycetes</taxon>
        <taxon>Mycobacteriales</taxon>
        <taxon>Nocardiaceae</taxon>
        <taxon>Rhodococcus</taxon>
    </lineage>
</organism>
<feature type="transmembrane region" description="Helical" evidence="2">
    <location>
        <begin position="452"/>
        <end position="473"/>
    </location>
</feature>
<evidence type="ECO:0000256" key="2">
    <source>
        <dbReference type="SAM" id="Phobius"/>
    </source>
</evidence>
<feature type="transmembrane region" description="Helical" evidence="2">
    <location>
        <begin position="593"/>
        <end position="611"/>
    </location>
</feature>
<sequence>MASSTGSRECRRAEPERIPSAGAGAPSAAFEEPDPSRARRGCTTAAILALLGGLGIAVAPVLDAARPAGGVEELPGIGAAAVWAAVFAVAAPLAAIAALVARRTAVAGGVLAGAGAVSVGAAVLDVQLWTDAIDANRLELFRPHTAAELSTGAGAYTVLAGHLLIALAGLLGMVAVHRCSLLDGYGDARSSEQVGRPTGARVGFLLSAGAVAAALVLVGALFAPAFLSSDPVVLVPPVIESDLEASAGAAAIAVAVLVVVASALASISPPVSGGVLVGSGLAALGVVGTRLVAGLVAGERIDAGPGSVWGSVGAGVLVVAGVCVPVVDRARDTRVLQALAGAIPDRPTVGTVKAGAVAPSGKGVAQAAARAEAEAARARLARWHVAAGIAGAVATVLAATGALLPVLNTPAGLARPDVLATRVVLVAAIVLVVGTIWLFFSEFASAVRPAVGVLWVTIPFSVAAVTQSVVLATDVPGISAGAGSVLLWCAAVAATVTGVLTWFAGSAEREEIDTSEERSTDLAVLVVGGLGALSALVGLALPLFSGTDAVGEHSAAATFGELPWGLDVWGRALLGATVVLAVIVAARARPARACALLLGTGVAMGVYLLSWPLTRARLEAPEMGAGVIPSAVGIVLVAAAAALTARTGKR</sequence>
<feature type="transmembrane region" description="Helical" evidence="2">
    <location>
        <begin position="485"/>
        <end position="503"/>
    </location>
</feature>
<feature type="region of interest" description="Disordered" evidence="1">
    <location>
        <begin position="1"/>
        <end position="37"/>
    </location>
</feature>
<feature type="compositionally biased region" description="Basic and acidic residues" evidence="1">
    <location>
        <begin position="8"/>
        <end position="17"/>
    </location>
</feature>
<gene>
    <name evidence="3" type="ORF">NOF53_03155</name>
</gene>
<accession>A0ABT1Q7F5</accession>